<dbReference type="InterPro" id="IPR036291">
    <property type="entry name" value="NAD(P)-bd_dom_sf"/>
</dbReference>
<reference evidence="3" key="1">
    <citation type="submission" date="2020-05" db="EMBL/GenBank/DDBJ databases">
        <authorList>
            <person name="Chiriac C."/>
            <person name="Salcher M."/>
            <person name="Ghai R."/>
            <person name="Kavagutti S V."/>
        </authorList>
    </citation>
    <scope>NUCLEOTIDE SEQUENCE</scope>
</reference>
<sequence>MEHLASPIFRGVLMSEVLIRKIAFVTGGGSGIGEASAKALADAGASVAIADVDMVGADRVVAEILENGGIAKSYKLDVSDDLAIGAVIAAIEKDFGGLHIAVNNAGIGGDLAPTGEQTPAGWRKVISVNLDGVFYCMRHEIGAMTRSGGGSIVNMASILGEVGFANSSAYVAAKHGVVGLTKAAAIEYGTAGIRVNSVGPGFISTPLLKILPEEALAGIAAIHPMNRLGTSAEVAALVLFLASPDSSFITGGYYPVDGGYLAK</sequence>
<protein>
    <submittedName>
        <fullName evidence="3">Unannotated protein</fullName>
    </submittedName>
</protein>
<dbReference type="PRINTS" id="PR00081">
    <property type="entry name" value="GDHRDH"/>
</dbReference>
<name>A0A6J7EVZ1_9ZZZZ</name>
<dbReference type="AlphaFoldDB" id="A0A6J7EVZ1"/>
<dbReference type="Pfam" id="PF13561">
    <property type="entry name" value="adh_short_C2"/>
    <property type="match status" value="1"/>
</dbReference>
<dbReference type="InterPro" id="IPR020904">
    <property type="entry name" value="Sc_DH/Rdtase_CS"/>
</dbReference>
<dbReference type="EMBL" id="CAFBLZ010000026">
    <property type="protein sequence ID" value="CAB4884299.1"/>
    <property type="molecule type" value="Genomic_DNA"/>
</dbReference>
<proteinExistence type="inferred from homology"/>
<keyword evidence="2" id="KW-0560">Oxidoreductase</keyword>
<dbReference type="PANTHER" id="PTHR24321">
    <property type="entry name" value="DEHYDROGENASES, SHORT CHAIN"/>
    <property type="match status" value="1"/>
</dbReference>
<comment type="similarity">
    <text evidence="1">Belongs to the short-chain dehydrogenases/reductases (SDR) family.</text>
</comment>
<accession>A0A6J7EVZ1</accession>
<gene>
    <name evidence="3" type="ORF">UFOPK3482_00444</name>
</gene>
<dbReference type="InterPro" id="IPR002347">
    <property type="entry name" value="SDR_fam"/>
</dbReference>
<dbReference type="PROSITE" id="PS00061">
    <property type="entry name" value="ADH_SHORT"/>
    <property type="match status" value="1"/>
</dbReference>
<dbReference type="GO" id="GO:0016491">
    <property type="term" value="F:oxidoreductase activity"/>
    <property type="evidence" value="ECO:0007669"/>
    <property type="project" value="UniProtKB-KW"/>
</dbReference>
<evidence type="ECO:0000256" key="1">
    <source>
        <dbReference type="ARBA" id="ARBA00006484"/>
    </source>
</evidence>
<evidence type="ECO:0000256" key="2">
    <source>
        <dbReference type="ARBA" id="ARBA00023002"/>
    </source>
</evidence>
<organism evidence="3">
    <name type="scientific">freshwater metagenome</name>
    <dbReference type="NCBI Taxonomy" id="449393"/>
    <lineage>
        <taxon>unclassified sequences</taxon>
        <taxon>metagenomes</taxon>
        <taxon>ecological metagenomes</taxon>
    </lineage>
</organism>
<dbReference type="FunFam" id="3.40.50.720:FF:000084">
    <property type="entry name" value="Short-chain dehydrogenase reductase"/>
    <property type="match status" value="1"/>
</dbReference>
<dbReference type="SUPFAM" id="SSF51735">
    <property type="entry name" value="NAD(P)-binding Rossmann-fold domains"/>
    <property type="match status" value="1"/>
</dbReference>
<dbReference type="PANTHER" id="PTHR24321:SF8">
    <property type="entry name" value="ESTRADIOL 17-BETA-DEHYDROGENASE 8-RELATED"/>
    <property type="match status" value="1"/>
</dbReference>
<dbReference type="PRINTS" id="PR00080">
    <property type="entry name" value="SDRFAMILY"/>
</dbReference>
<dbReference type="Gene3D" id="3.40.50.720">
    <property type="entry name" value="NAD(P)-binding Rossmann-like Domain"/>
    <property type="match status" value="1"/>
</dbReference>
<evidence type="ECO:0000313" key="3">
    <source>
        <dbReference type="EMBL" id="CAB4884299.1"/>
    </source>
</evidence>